<dbReference type="Gene3D" id="3.40.710.10">
    <property type="entry name" value="DD-peptidase/beta-lactamase superfamily"/>
    <property type="match status" value="1"/>
</dbReference>
<dbReference type="Pfam" id="PF00144">
    <property type="entry name" value="Beta-lactamase"/>
    <property type="match status" value="1"/>
</dbReference>
<dbReference type="EC" id="3.-.-.-" evidence="2"/>
<feature type="domain" description="Beta-lactamase-related" evidence="1">
    <location>
        <begin position="23"/>
        <end position="320"/>
    </location>
</feature>
<dbReference type="InterPro" id="IPR050789">
    <property type="entry name" value="Diverse_Enzym_Activities"/>
</dbReference>
<keyword evidence="2" id="KW-0378">Hydrolase</keyword>
<sequence>MLPDTAQFAAARQLVRQYGGPTQLQVWHRGALVVDERIGVGAEALFWPYSTSKLWVATAIWALHDDGKLDVDAPVATYWPAFGAAGKSTITIREVLQHRSGLPRVGGSLHEVRTMTNWHRACRNIATATAANDRLATPAYEWLAWGFILAKVVAGASGQRFEDALRNRIMRPLGADSHAVLPADAVWRAVPFRGTEPSTRLVAAVLNRPSVREACIPAGGIWSRATDLGMLLETLAKHPERLRMRPETARAMLTPSNNGEFDRYSGSRVWWGNGVQLGHSAPSLMGASALGRRSTARTFGHNGSNVSMAWHDLDRDCTFVHCSGRILPFPLNRRYLMRVADAVTAAIDATTP</sequence>
<evidence type="ECO:0000313" key="3">
    <source>
        <dbReference type="Proteomes" id="UP001597453"/>
    </source>
</evidence>
<proteinExistence type="predicted"/>
<comment type="caution">
    <text evidence="2">The sequence shown here is derived from an EMBL/GenBank/DDBJ whole genome shotgun (WGS) entry which is preliminary data.</text>
</comment>
<reference evidence="3" key="1">
    <citation type="journal article" date="2019" name="Int. J. Syst. Evol. Microbiol.">
        <title>The Global Catalogue of Microorganisms (GCM) 10K type strain sequencing project: providing services to taxonomists for standard genome sequencing and annotation.</title>
        <authorList>
            <consortium name="The Broad Institute Genomics Platform"/>
            <consortium name="The Broad Institute Genome Sequencing Center for Infectious Disease"/>
            <person name="Wu L."/>
            <person name="Ma J."/>
        </authorList>
    </citation>
    <scope>NUCLEOTIDE SEQUENCE [LARGE SCALE GENOMIC DNA]</scope>
    <source>
        <strain evidence="3">TISTR 1511</strain>
    </source>
</reference>
<dbReference type="Proteomes" id="UP001597453">
    <property type="component" value="Unassembled WGS sequence"/>
</dbReference>
<gene>
    <name evidence="2" type="ORF">ACFSUQ_06930</name>
</gene>
<dbReference type="GO" id="GO:0016787">
    <property type="term" value="F:hydrolase activity"/>
    <property type="evidence" value="ECO:0007669"/>
    <property type="project" value="UniProtKB-KW"/>
</dbReference>
<evidence type="ECO:0000313" key="2">
    <source>
        <dbReference type="EMBL" id="MFD2675025.1"/>
    </source>
</evidence>
<dbReference type="PANTHER" id="PTHR43283">
    <property type="entry name" value="BETA-LACTAMASE-RELATED"/>
    <property type="match status" value="1"/>
</dbReference>
<dbReference type="PANTHER" id="PTHR43283:SF3">
    <property type="entry name" value="BETA-LACTAMASE FAMILY PROTEIN (AFU_ORTHOLOGUE AFUA_5G07500)"/>
    <property type="match status" value="1"/>
</dbReference>
<dbReference type="RefSeq" id="WP_066057199.1">
    <property type="nucleotide sequence ID" value="NZ_JBHUNF010000004.1"/>
</dbReference>
<protein>
    <submittedName>
        <fullName evidence="2">Serine hydrolase domain-containing protein</fullName>
        <ecNumber evidence="2">3.-.-.-</ecNumber>
    </submittedName>
</protein>
<name>A0ABW5RIZ7_9MICO</name>
<dbReference type="InterPro" id="IPR001466">
    <property type="entry name" value="Beta-lactam-related"/>
</dbReference>
<organism evidence="2 3">
    <name type="scientific">Gulosibacter bifidus</name>
    <dbReference type="NCBI Taxonomy" id="272239"/>
    <lineage>
        <taxon>Bacteria</taxon>
        <taxon>Bacillati</taxon>
        <taxon>Actinomycetota</taxon>
        <taxon>Actinomycetes</taxon>
        <taxon>Micrococcales</taxon>
        <taxon>Microbacteriaceae</taxon>
        <taxon>Gulosibacter</taxon>
    </lineage>
</organism>
<accession>A0ABW5RIZ7</accession>
<evidence type="ECO:0000259" key="1">
    <source>
        <dbReference type="Pfam" id="PF00144"/>
    </source>
</evidence>
<dbReference type="SUPFAM" id="SSF56601">
    <property type="entry name" value="beta-lactamase/transpeptidase-like"/>
    <property type="match status" value="1"/>
</dbReference>
<dbReference type="InterPro" id="IPR012338">
    <property type="entry name" value="Beta-lactam/transpept-like"/>
</dbReference>
<dbReference type="EMBL" id="JBHUNF010000004">
    <property type="protein sequence ID" value="MFD2675025.1"/>
    <property type="molecule type" value="Genomic_DNA"/>
</dbReference>
<keyword evidence="3" id="KW-1185">Reference proteome</keyword>